<protein>
    <recommendedName>
        <fullName evidence="2">EAL domain-containing protein</fullName>
    </recommendedName>
</protein>
<proteinExistence type="predicted"/>
<sequence>MGRTLSEAEFEALVENLLASDPVESFGRLHVVTLADSRDDPDWKRKLPKFRAIAEAVLKARLARDEAFFPSAPGQYVLVLGRLGEAEGAVRAAAIAREIRGRLFGETGRDREVTARVVPLARWGGCRSGGRAAGGSAAGPSPPAKAPGRHGIRLDAMFQPIWDALGETVIGNRETIRRIFETREIVGPAVLFGGEDDPLALEVNAVLRRGAGAGVACRATLFLAQVVNSLVMRDIAPIREWVAEAVRLHRDEVVVELTGGVAAVGRPRLRDLIRTIRAAGASVAVQTFPDMETARIVRELGVRYLCVDEAQVRVAGLSPSAIMALFTVIAHEVRSLGLHLCLWNVKTPQEIKRAIPLGFRYFSGGAIGEMSRLPAEPCLKSAEQVFA</sequence>
<dbReference type="SUPFAM" id="SSF141868">
    <property type="entry name" value="EAL domain-like"/>
    <property type="match status" value="1"/>
</dbReference>
<gene>
    <name evidence="1" type="ORF">KL86APRO_11699</name>
</gene>
<accession>A0A212JV12</accession>
<organism evidence="1">
    <name type="scientific">uncultured Alphaproteobacteria bacterium</name>
    <dbReference type="NCBI Taxonomy" id="91750"/>
    <lineage>
        <taxon>Bacteria</taxon>
        <taxon>Pseudomonadati</taxon>
        <taxon>Pseudomonadota</taxon>
        <taxon>Alphaproteobacteria</taxon>
        <taxon>environmental samples</taxon>
    </lineage>
</organism>
<dbReference type="AlphaFoldDB" id="A0A212JV12"/>
<dbReference type="EMBL" id="FLUO01000001">
    <property type="protein sequence ID" value="SBW03243.1"/>
    <property type="molecule type" value="Genomic_DNA"/>
</dbReference>
<dbReference type="Gene3D" id="3.20.20.450">
    <property type="entry name" value="EAL domain"/>
    <property type="match status" value="1"/>
</dbReference>
<evidence type="ECO:0000313" key="1">
    <source>
        <dbReference type="EMBL" id="SBW03243.1"/>
    </source>
</evidence>
<evidence type="ECO:0008006" key="2">
    <source>
        <dbReference type="Google" id="ProtNLM"/>
    </source>
</evidence>
<dbReference type="InterPro" id="IPR035919">
    <property type="entry name" value="EAL_sf"/>
</dbReference>
<reference evidence="1" key="1">
    <citation type="submission" date="2016-04" db="EMBL/GenBank/DDBJ databases">
        <authorList>
            <person name="Evans L.H."/>
            <person name="Alamgir A."/>
            <person name="Owens N."/>
            <person name="Weber N.D."/>
            <person name="Virtaneva K."/>
            <person name="Barbian K."/>
            <person name="Babar A."/>
            <person name="Rosenke K."/>
        </authorList>
    </citation>
    <scope>NUCLEOTIDE SEQUENCE</scope>
    <source>
        <strain evidence="1">86</strain>
    </source>
</reference>
<name>A0A212JV12_9PROT</name>